<dbReference type="EMBL" id="JBANMG010000008">
    <property type="protein sequence ID" value="KAK6949806.1"/>
    <property type="molecule type" value="Genomic_DNA"/>
</dbReference>
<name>A0AAX6MBK7_9PEZI</name>
<protein>
    <submittedName>
        <fullName evidence="2">Uncharacterized protein</fullName>
    </submittedName>
</protein>
<accession>A0AAX6MBK7</accession>
<feature type="compositionally biased region" description="Basic and acidic residues" evidence="1">
    <location>
        <begin position="116"/>
        <end position="128"/>
    </location>
</feature>
<sequence length="128" mass="14541">MAAIGNQLKKSTVGNLGQVKEGEMPNEEQLQRSMKQLNLLHIKCRELRTTIQRMLEAIPNNSTAEEVYECFVKSVAAASAQIKDFNTLYNSEESKRVLDQAKKSRDSNPKGIKPWRAKDHPDWLDLAQ</sequence>
<keyword evidence="3" id="KW-1185">Reference proteome</keyword>
<gene>
    <name evidence="2" type="ORF">Daesc_008127</name>
</gene>
<organism evidence="2 3">
    <name type="scientific">Daldinia eschscholtzii</name>
    <dbReference type="NCBI Taxonomy" id="292717"/>
    <lineage>
        <taxon>Eukaryota</taxon>
        <taxon>Fungi</taxon>
        <taxon>Dikarya</taxon>
        <taxon>Ascomycota</taxon>
        <taxon>Pezizomycotina</taxon>
        <taxon>Sordariomycetes</taxon>
        <taxon>Xylariomycetidae</taxon>
        <taxon>Xylariales</taxon>
        <taxon>Hypoxylaceae</taxon>
        <taxon>Daldinia</taxon>
    </lineage>
</organism>
<dbReference type="AlphaFoldDB" id="A0AAX6MBK7"/>
<reference evidence="2 3" key="1">
    <citation type="journal article" date="2024" name="Front Chem Biol">
        <title>Unveiling the potential of Daldinia eschscholtzii MFLUCC 19-0629 through bioactivity and bioinformatics studies for enhanced sustainable agriculture production.</title>
        <authorList>
            <person name="Brooks S."/>
            <person name="Weaver J.A."/>
            <person name="Klomchit A."/>
            <person name="Alharthi S.A."/>
            <person name="Onlamun T."/>
            <person name="Nurani R."/>
            <person name="Vong T.K."/>
            <person name="Alberti F."/>
            <person name="Greco C."/>
        </authorList>
    </citation>
    <scope>NUCLEOTIDE SEQUENCE [LARGE SCALE GENOMIC DNA]</scope>
    <source>
        <strain evidence="2">MFLUCC 19-0629</strain>
    </source>
</reference>
<feature type="region of interest" description="Disordered" evidence="1">
    <location>
        <begin position="98"/>
        <end position="128"/>
    </location>
</feature>
<feature type="compositionally biased region" description="Basic and acidic residues" evidence="1">
    <location>
        <begin position="98"/>
        <end position="108"/>
    </location>
</feature>
<proteinExistence type="predicted"/>
<dbReference type="Proteomes" id="UP001369815">
    <property type="component" value="Unassembled WGS sequence"/>
</dbReference>
<evidence type="ECO:0000256" key="1">
    <source>
        <dbReference type="SAM" id="MobiDB-lite"/>
    </source>
</evidence>
<evidence type="ECO:0000313" key="3">
    <source>
        <dbReference type="Proteomes" id="UP001369815"/>
    </source>
</evidence>
<comment type="caution">
    <text evidence="2">The sequence shown here is derived from an EMBL/GenBank/DDBJ whole genome shotgun (WGS) entry which is preliminary data.</text>
</comment>
<evidence type="ECO:0000313" key="2">
    <source>
        <dbReference type="EMBL" id="KAK6949806.1"/>
    </source>
</evidence>